<feature type="region of interest" description="Disordered" evidence="1">
    <location>
        <begin position="29"/>
        <end position="53"/>
    </location>
</feature>
<reference evidence="2" key="1">
    <citation type="journal article" date="2021" name="Front. Plant Sci.">
        <title>Chromosome-Scale Genome Assembly for Chinese Sour Jujube and Insights Into Its Genome Evolution and Domestication Signature.</title>
        <authorList>
            <person name="Shen L.-Y."/>
            <person name="Luo H."/>
            <person name="Wang X.-L."/>
            <person name="Wang X.-M."/>
            <person name="Qiu X.-J."/>
            <person name="Liu H."/>
            <person name="Zhou S.-S."/>
            <person name="Jia K.-H."/>
            <person name="Nie S."/>
            <person name="Bao Y.-T."/>
            <person name="Zhang R.-G."/>
            <person name="Yun Q.-Z."/>
            <person name="Chai Y.-H."/>
            <person name="Lu J.-Y."/>
            <person name="Li Y."/>
            <person name="Zhao S.-W."/>
            <person name="Mao J.-F."/>
            <person name="Jia S.-G."/>
            <person name="Mao Y.-M."/>
        </authorList>
    </citation>
    <scope>NUCLEOTIDE SEQUENCE</scope>
    <source>
        <strain evidence="2">AT0</strain>
        <tissue evidence="2">Leaf</tissue>
    </source>
</reference>
<evidence type="ECO:0000256" key="1">
    <source>
        <dbReference type="SAM" id="MobiDB-lite"/>
    </source>
</evidence>
<comment type="caution">
    <text evidence="2">The sequence shown here is derived from an EMBL/GenBank/DDBJ whole genome shotgun (WGS) entry which is preliminary data.</text>
</comment>
<proteinExistence type="predicted"/>
<organism evidence="2 3">
    <name type="scientific">Ziziphus jujuba var. spinosa</name>
    <dbReference type="NCBI Taxonomy" id="714518"/>
    <lineage>
        <taxon>Eukaryota</taxon>
        <taxon>Viridiplantae</taxon>
        <taxon>Streptophyta</taxon>
        <taxon>Embryophyta</taxon>
        <taxon>Tracheophyta</taxon>
        <taxon>Spermatophyta</taxon>
        <taxon>Magnoliopsida</taxon>
        <taxon>eudicotyledons</taxon>
        <taxon>Gunneridae</taxon>
        <taxon>Pentapetalae</taxon>
        <taxon>rosids</taxon>
        <taxon>fabids</taxon>
        <taxon>Rosales</taxon>
        <taxon>Rhamnaceae</taxon>
        <taxon>Paliureae</taxon>
        <taxon>Ziziphus</taxon>
    </lineage>
</organism>
<name>A0A978VFS7_ZIZJJ</name>
<protein>
    <submittedName>
        <fullName evidence="2">Uncharacterized protein</fullName>
    </submittedName>
</protein>
<dbReference type="AlphaFoldDB" id="A0A978VFS7"/>
<sequence>MLTPKKEVVDPFERMATDVLSSSESFYKKRKLRHSESTSSTAAKSIEETSDLSKKSNYIDQLLKGKLYEEVDLQVLKVQNIMESLINHIKDQGRYIKELEATIGKKDKDFEEWKLARK</sequence>
<evidence type="ECO:0000313" key="3">
    <source>
        <dbReference type="Proteomes" id="UP000813462"/>
    </source>
</evidence>
<evidence type="ECO:0000313" key="2">
    <source>
        <dbReference type="EMBL" id="KAH7529216.1"/>
    </source>
</evidence>
<accession>A0A978VFS7</accession>
<gene>
    <name evidence="2" type="ORF">FEM48_Zijuj05G0161000</name>
</gene>
<dbReference type="Proteomes" id="UP000813462">
    <property type="component" value="Unassembled WGS sequence"/>
</dbReference>
<dbReference type="EMBL" id="JAEACU010000005">
    <property type="protein sequence ID" value="KAH7529216.1"/>
    <property type="molecule type" value="Genomic_DNA"/>
</dbReference>